<dbReference type="Proteomes" id="UP000694388">
    <property type="component" value="Unplaced"/>
</dbReference>
<feature type="coiled-coil region" evidence="1">
    <location>
        <begin position="78"/>
        <end position="127"/>
    </location>
</feature>
<proteinExistence type="predicted"/>
<evidence type="ECO:0000313" key="3">
    <source>
        <dbReference type="Proteomes" id="UP000694388"/>
    </source>
</evidence>
<dbReference type="GeneTree" id="ENSGT00930000152742"/>
<reference evidence="2" key="1">
    <citation type="submission" date="2025-08" db="UniProtKB">
        <authorList>
            <consortium name="Ensembl"/>
        </authorList>
    </citation>
    <scope>IDENTIFICATION</scope>
</reference>
<name>A0A8C4PX57_EPTBU</name>
<keyword evidence="1" id="KW-0175">Coiled coil</keyword>
<protein>
    <submittedName>
        <fullName evidence="2">Uncharacterized protein</fullName>
    </submittedName>
</protein>
<dbReference type="Ensembl" id="ENSEBUT00000003328.1">
    <property type="protein sequence ID" value="ENSEBUP00000002965.1"/>
    <property type="gene ID" value="ENSEBUG00000002209.1"/>
</dbReference>
<reference evidence="2" key="2">
    <citation type="submission" date="2025-09" db="UniProtKB">
        <authorList>
            <consortium name="Ensembl"/>
        </authorList>
    </citation>
    <scope>IDENTIFICATION</scope>
</reference>
<organism evidence="2 3">
    <name type="scientific">Eptatretus burgeri</name>
    <name type="common">Inshore hagfish</name>
    <dbReference type="NCBI Taxonomy" id="7764"/>
    <lineage>
        <taxon>Eukaryota</taxon>
        <taxon>Metazoa</taxon>
        <taxon>Chordata</taxon>
        <taxon>Craniata</taxon>
        <taxon>Vertebrata</taxon>
        <taxon>Cyclostomata</taxon>
        <taxon>Myxini</taxon>
        <taxon>Myxiniformes</taxon>
        <taxon>Myxinidae</taxon>
        <taxon>Eptatretinae</taxon>
        <taxon>Eptatretus</taxon>
    </lineage>
</organism>
<dbReference type="AlphaFoldDB" id="A0A8C4PX57"/>
<evidence type="ECO:0000313" key="2">
    <source>
        <dbReference type="Ensembl" id="ENSEBUP00000002965.1"/>
    </source>
</evidence>
<sequence length="258" mass="29109">MESQGEREPGVLEMDVECVKSMVQDRNPEQEMLVVQDELSPQLNPELEMGAVAGVADERPPRANSPMDRTMEMFEALMSKMDGNAHEMKENAQQLKDEMKTNMETNAQRMKEEMEKMRGEMQNMGRRRQAGTARMLAITGELKLATPRVGANELGGSATVVRPTVKAGEGKMIRGTCWARSVEVTEEVTVTEREELNGVAEVCGMRNEVTTKEIKIVETREITREETEIIETREMGTVEERLHDELDGVEDEHTHTQI</sequence>
<keyword evidence="3" id="KW-1185">Reference proteome</keyword>
<accession>A0A8C4PX57</accession>
<evidence type="ECO:0000256" key="1">
    <source>
        <dbReference type="SAM" id="Coils"/>
    </source>
</evidence>